<accession>A0A9D3Y9Z9</accession>
<evidence type="ECO:0000313" key="2">
    <source>
        <dbReference type="Proteomes" id="UP000828390"/>
    </source>
</evidence>
<organism evidence="1 2">
    <name type="scientific">Dreissena polymorpha</name>
    <name type="common">Zebra mussel</name>
    <name type="synonym">Mytilus polymorpha</name>
    <dbReference type="NCBI Taxonomy" id="45954"/>
    <lineage>
        <taxon>Eukaryota</taxon>
        <taxon>Metazoa</taxon>
        <taxon>Spiralia</taxon>
        <taxon>Lophotrochozoa</taxon>
        <taxon>Mollusca</taxon>
        <taxon>Bivalvia</taxon>
        <taxon>Autobranchia</taxon>
        <taxon>Heteroconchia</taxon>
        <taxon>Euheterodonta</taxon>
        <taxon>Imparidentia</taxon>
        <taxon>Neoheterodontei</taxon>
        <taxon>Myida</taxon>
        <taxon>Dreissenoidea</taxon>
        <taxon>Dreissenidae</taxon>
        <taxon>Dreissena</taxon>
    </lineage>
</organism>
<dbReference type="EMBL" id="JAIWYP010000016">
    <property type="protein sequence ID" value="KAH3694560.1"/>
    <property type="molecule type" value="Genomic_DNA"/>
</dbReference>
<dbReference type="AlphaFoldDB" id="A0A9D3Y9Z9"/>
<sequence>METRSFIRNSIKPLHWGVSLDLEDAYFHVPIHPTSGSTFDSPFMTKSTSSGPCHLVWRPPHEFLPN</sequence>
<gene>
    <name evidence="1" type="ORF">DPMN_081999</name>
</gene>
<keyword evidence="2" id="KW-1185">Reference proteome</keyword>
<comment type="caution">
    <text evidence="1">The sequence shown here is derived from an EMBL/GenBank/DDBJ whole genome shotgun (WGS) entry which is preliminary data.</text>
</comment>
<reference evidence="1" key="1">
    <citation type="journal article" date="2019" name="bioRxiv">
        <title>The Genome of the Zebra Mussel, Dreissena polymorpha: A Resource for Invasive Species Research.</title>
        <authorList>
            <person name="McCartney M.A."/>
            <person name="Auch B."/>
            <person name="Kono T."/>
            <person name="Mallez S."/>
            <person name="Zhang Y."/>
            <person name="Obille A."/>
            <person name="Becker A."/>
            <person name="Abrahante J.E."/>
            <person name="Garbe J."/>
            <person name="Badalamenti J.P."/>
            <person name="Herman A."/>
            <person name="Mangelson H."/>
            <person name="Liachko I."/>
            <person name="Sullivan S."/>
            <person name="Sone E.D."/>
            <person name="Koren S."/>
            <person name="Silverstein K.A.T."/>
            <person name="Beckman K.B."/>
            <person name="Gohl D.M."/>
        </authorList>
    </citation>
    <scope>NUCLEOTIDE SEQUENCE</scope>
    <source>
        <strain evidence="1">Duluth1</strain>
        <tissue evidence="1">Whole animal</tissue>
    </source>
</reference>
<evidence type="ECO:0000313" key="1">
    <source>
        <dbReference type="EMBL" id="KAH3694560.1"/>
    </source>
</evidence>
<reference evidence="1" key="2">
    <citation type="submission" date="2020-11" db="EMBL/GenBank/DDBJ databases">
        <authorList>
            <person name="McCartney M.A."/>
            <person name="Auch B."/>
            <person name="Kono T."/>
            <person name="Mallez S."/>
            <person name="Becker A."/>
            <person name="Gohl D.M."/>
            <person name="Silverstein K.A.T."/>
            <person name="Koren S."/>
            <person name="Bechman K.B."/>
            <person name="Herman A."/>
            <person name="Abrahante J.E."/>
            <person name="Garbe J."/>
        </authorList>
    </citation>
    <scope>NUCLEOTIDE SEQUENCE</scope>
    <source>
        <strain evidence="1">Duluth1</strain>
        <tissue evidence="1">Whole animal</tissue>
    </source>
</reference>
<evidence type="ECO:0008006" key="3">
    <source>
        <dbReference type="Google" id="ProtNLM"/>
    </source>
</evidence>
<name>A0A9D3Y9Z9_DREPO</name>
<dbReference type="Proteomes" id="UP000828390">
    <property type="component" value="Unassembled WGS sequence"/>
</dbReference>
<protein>
    <recommendedName>
        <fullName evidence="3">Reverse transcriptase domain-containing protein</fullName>
    </recommendedName>
</protein>
<proteinExistence type="predicted"/>